<feature type="transmembrane region" description="Helical" evidence="1">
    <location>
        <begin position="85"/>
        <end position="104"/>
    </location>
</feature>
<sequence length="105" mass="11986">MITKFKNHPWLYFSTTSCHPLPPSLFPHFQIQQQVNDLLSSLCKQKRFHEALRAFNSLQTQGSTFRLLPSTYAHLFFACSHLNPFTMAALFTATSLPLVCVLILS</sequence>
<keyword evidence="1" id="KW-0472">Membrane</keyword>
<protein>
    <recommendedName>
        <fullName evidence="3">Pentatricopeptide repeat-containing protein</fullName>
    </recommendedName>
</protein>
<accession>A0A6V7Q280</accession>
<dbReference type="EMBL" id="LR862131">
    <property type="protein sequence ID" value="CAD1837143.1"/>
    <property type="molecule type" value="Genomic_DNA"/>
</dbReference>
<keyword evidence="1" id="KW-1133">Transmembrane helix</keyword>
<dbReference type="InterPro" id="IPR002885">
    <property type="entry name" value="PPR_rpt"/>
</dbReference>
<dbReference type="AlphaFoldDB" id="A0A6V7Q280"/>
<evidence type="ECO:0000313" key="2">
    <source>
        <dbReference type="EMBL" id="CAD1837143.1"/>
    </source>
</evidence>
<reference evidence="2" key="1">
    <citation type="submission" date="2020-07" db="EMBL/GenBank/DDBJ databases">
        <authorList>
            <person name="Lin J."/>
        </authorList>
    </citation>
    <scope>NUCLEOTIDE SEQUENCE</scope>
</reference>
<dbReference type="NCBIfam" id="TIGR00756">
    <property type="entry name" value="PPR"/>
    <property type="match status" value="1"/>
</dbReference>
<evidence type="ECO:0008006" key="3">
    <source>
        <dbReference type="Google" id="ProtNLM"/>
    </source>
</evidence>
<dbReference type="PROSITE" id="PS51257">
    <property type="entry name" value="PROKAR_LIPOPROTEIN"/>
    <property type="match status" value="1"/>
</dbReference>
<proteinExistence type="predicted"/>
<gene>
    <name evidence="2" type="ORF">CB5_LOCUS20354</name>
</gene>
<organism evidence="2">
    <name type="scientific">Ananas comosus var. bracteatus</name>
    <name type="common">red pineapple</name>
    <dbReference type="NCBI Taxonomy" id="296719"/>
    <lineage>
        <taxon>Eukaryota</taxon>
        <taxon>Viridiplantae</taxon>
        <taxon>Streptophyta</taxon>
        <taxon>Embryophyta</taxon>
        <taxon>Tracheophyta</taxon>
        <taxon>Spermatophyta</taxon>
        <taxon>Magnoliopsida</taxon>
        <taxon>Liliopsida</taxon>
        <taxon>Poales</taxon>
        <taxon>Bromeliaceae</taxon>
        <taxon>Bromelioideae</taxon>
        <taxon>Ananas</taxon>
    </lineage>
</organism>
<name>A0A6V7Q280_ANACO</name>
<keyword evidence="1" id="KW-0812">Transmembrane</keyword>
<evidence type="ECO:0000256" key="1">
    <source>
        <dbReference type="SAM" id="Phobius"/>
    </source>
</evidence>